<evidence type="ECO:0000256" key="3">
    <source>
        <dbReference type="ARBA" id="ARBA00009595"/>
    </source>
</evidence>
<evidence type="ECO:0000256" key="2">
    <source>
        <dbReference type="ARBA" id="ARBA00001947"/>
    </source>
</evidence>
<evidence type="ECO:0000256" key="1">
    <source>
        <dbReference type="ARBA" id="ARBA00001946"/>
    </source>
</evidence>
<dbReference type="NCBIfam" id="NF001299">
    <property type="entry name" value="PRK00241.1"/>
    <property type="match status" value="1"/>
</dbReference>
<evidence type="ECO:0000313" key="12">
    <source>
        <dbReference type="Proteomes" id="UP001198571"/>
    </source>
</evidence>
<dbReference type="InterPro" id="IPR015376">
    <property type="entry name" value="Znr_NADH_PPase"/>
</dbReference>
<dbReference type="Gene3D" id="3.90.79.10">
    <property type="entry name" value="Nucleoside Triphosphate Pyrophosphohydrolase"/>
    <property type="match status" value="1"/>
</dbReference>
<dbReference type="EMBL" id="JACDXX010000004">
    <property type="protein sequence ID" value="MCB5409532.1"/>
    <property type="molecule type" value="Genomic_DNA"/>
</dbReference>
<proteinExistence type="inferred from homology"/>
<keyword evidence="7" id="KW-0460">Magnesium</keyword>
<dbReference type="PROSITE" id="PS51462">
    <property type="entry name" value="NUDIX"/>
    <property type="match status" value="1"/>
</dbReference>
<keyword evidence="12" id="KW-1185">Reference proteome</keyword>
<name>A0ABS8CJG7_9RHOB</name>
<dbReference type="Pfam" id="PF00293">
    <property type="entry name" value="NUDIX"/>
    <property type="match status" value="1"/>
</dbReference>
<dbReference type="GO" id="GO:0016787">
    <property type="term" value="F:hydrolase activity"/>
    <property type="evidence" value="ECO:0007669"/>
    <property type="project" value="UniProtKB-KW"/>
</dbReference>
<dbReference type="InterPro" id="IPR050241">
    <property type="entry name" value="NAD-cap_RNA_hydrolase_NudC"/>
</dbReference>
<feature type="domain" description="Nudix hydrolase" evidence="10">
    <location>
        <begin position="172"/>
        <end position="296"/>
    </location>
</feature>
<evidence type="ECO:0000256" key="5">
    <source>
        <dbReference type="ARBA" id="ARBA00022723"/>
    </source>
</evidence>
<protein>
    <recommendedName>
        <fullName evidence="4">NAD(+) diphosphatase</fullName>
        <ecNumber evidence="4">3.6.1.22</ecNumber>
    </recommendedName>
</protein>
<keyword evidence="8" id="KW-0520">NAD</keyword>
<dbReference type="EC" id="3.6.1.22" evidence="4"/>
<dbReference type="InterPro" id="IPR015797">
    <property type="entry name" value="NUDIX_hydrolase-like_dom_sf"/>
</dbReference>
<gene>
    <name evidence="11" type="primary">nudC</name>
    <name evidence="11" type="ORF">H0485_05890</name>
</gene>
<dbReference type="InterPro" id="IPR000086">
    <property type="entry name" value="NUDIX_hydrolase_dom"/>
</dbReference>
<dbReference type="InterPro" id="IPR049734">
    <property type="entry name" value="NudC-like_C"/>
</dbReference>
<dbReference type="SUPFAM" id="SSF55811">
    <property type="entry name" value="Nudix"/>
    <property type="match status" value="1"/>
</dbReference>
<evidence type="ECO:0000313" key="11">
    <source>
        <dbReference type="EMBL" id="MCB5409532.1"/>
    </source>
</evidence>
<evidence type="ECO:0000256" key="7">
    <source>
        <dbReference type="ARBA" id="ARBA00022842"/>
    </source>
</evidence>
<evidence type="ECO:0000256" key="4">
    <source>
        <dbReference type="ARBA" id="ARBA00012381"/>
    </source>
</evidence>
<evidence type="ECO:0000256" key="9">
    <source>
        <dbReference type="ARBA" id="ARBA00023679"/>
    </source>
</evidence>
<dbReference type="Pfam" id="PF09297">
    <property type="entry name" value="Zn_ribbon_NUD"/>
    <property type="match status" value="1"/>
</dbReference>
<comment type="similarity">
    <text evidence="3">Belongs to the Nudix hydrolase family. NudC subfamily.</text>
</comment>
<dbReference type="InterPro" id="IPR020084">
    <property type="entry name" value="NUDIX_hydrolase_CS"/>
</dbReference>
<dbReference type="Proteomes" id="UP001198571">
    <property type="component" value="Unassembled WGS sequence"/>
</dbReference>
<comment type="catalytic activity">
    <reaction evidence="9">
        <text>a 5'-end NAD(+)-phospho-ribonucleoside in mRNA + H2O = a 5'-end phospho-adenosine-phospho-ribonucleoside in mRNA + beta-nicotinamide D-ribonucleotide + 2 H(+)</text>
        <dbReference type="Rhea" id="RHEA:60876"/>
        <dbReference type="Rhea" id="RHEA-COMP:15698"/>
        <dbReference type="Rhea" id="RHEA-COMP:15719"/>
        <dbReference type="ChEBI" id="CHEBI:14649"/>
        <dbReference type="ChEBI" id="CHEBI:15377"/>
        <dbReference type="ChEBI" id="CHEBI:15378"/>
        <dbReference type="ChEBI" id="CHEBI:144029"/>
        <dbReference type="ChEBI" id="CHEBI:144051"/>
    </reaction>
    <physiologicalReaction direction="left-to-right" evidence="9">
        <dbReference type="Rhea" id="RHEA:60877"/>
    </physiologicalReaction>
</comment>
<dbReference type="InterPro" id="IPR015375">
    <property type="entry name" value="NADH_PPase-like_N"/>
</dbReference>
<reference evidence="11 12" key="1">
    <citation type="submission" date="2020-07" db="EMBL/GenBank/DDBJ databases">
        <title>Pseudogemmobacter sp. nov., isolated from poultry manure in Taiwan.</title>
        <authorList>
            <person name="Lin S.-Y."/>
            <person name="Tang Y.-S."/>
            <person name="Young C.-C."/>
        </authorList>
    </citation>
    <scope>NUCLEOTIDE SEQUENCE [LARGE SCALE GENOMIC DNA]</scope>
    <source>
        <strain evidence="11 12">CC-YST710</strain>
    </source>
</reference>
<evidence type="ECO:0000259" key="10">
    <source>
        <dbReference type="PROSITE" id="PS51462"/>
    </source>
</evidence>
<comment type="cofactor">
    <cofactor evidence="2">
        <name>Zn(2+)</name>
        <dbReference type="ChEBI" id="CHEBI:29105"/>
    </cofactor>
</comment>
<accession>A0ABS8CJG7</accession>
<organism evidence="11 12">
    <name type="scientific">Pseudogemmobacter faecipullorum</name>
    <dbReference type="NCBI Taxonomy" id="2755041"/>
    <lineage>
        <taxon>Bacteria</taxon>
        <taxon>Pseudomonadati</taxon>
        <taxon>Pseudomonadota</taxon>
        <taxon>Alphaproteobacteria</taxon>
        <taxon>Rhodobacterales</taxon>
        <taxon>Paracoccaceae</taxon>
        <taxon>Pseudogemmobacter</taxon>
    </lineage>
</organism>
<sequence>MNELSFSGTGRDRAHALRSDPAALAALLAEGLILPLMRGLILADDSSLGWLPQGHPLLEGASEPVFLGLWQGKGVFAVRIPDFTPEEGIPDAGVFDAGLQPHPRAPQGRQFTELRRIMSALCPDEAELAATARALTEWHNGHAFCARCGRETQSGGAGWHRKCASCKAMHFPRTDPVVIMLVTRGNHLLLGRSPGWPEGMYSTLAGFIEPGETMEAAVRREVHEETGVLCGPVRYIASQPWPFPASLMLGCHAEAESEAITLDPAELEDALWLSREELVDVLAGTHPVVRPPRQGAIARFLLSGWLAGRL</sequence>
<evidence type="ECO:0000256" key="6">
    <source>
        <dbReference type="ARBA" id="ARBA00022801"/>
    </source>
</evidence>
<comment type="cofactor">
    <cofactor evidence="1">
        <name>Mg(2+)</name>
        <dbReference type="ChEBI" id="CHEBI:18420"/>
    </cofactor>
</comment>
<keyword evidence="5" id="KW-0479">Metal-binding</keyword>
<dbReference type="PROSITE" id="PS00893">
    <property type="entry name" value="NUDIX_BOX"/>
    <property type="match status" value="1"/>
</dbReference>
<dbReference type="PANTHER" id="PTHR42904">
    <property type="entry name" value="NUDIX HYDROLASE, NUDC SUBFAMILY"/>
    <property type="match status" value="1"/>
</dbReference>
<dbReference type="PANTHER" id="PTHR42904:SF6">
    <property type="entry name" value="NAD-CAPPED RNA HYDROLASE NUDT12"/>
    <property type="match status" value="1"/>
</dbReference>
<dbReference type="CDD" id="cd03429">
    <property type="entry name" value="NUDIX_NADH_pyrophosphatase_Nudt13"/>
    <property type="match status" value="1"/>
</dbReference>
<evidence type="ECO:0000256" key="8">
    <source>
        <dbReference type="ARBA" id="ARBA00023027"/>
    </source>
</evidence>
<keyword evidence="6 11" id="KW-0378">Hydrolase</keyword>
<dbReference type="Gene3D" id="3.90.79.20">
    <property type="match status" value="1"/>
</dbReference>
<comment type="caution">
    <text evidence="11">The sequence shown here is derived from an EMBL/GenBank/DDBJ whole genome shotgun (WGS) entry which is preliminary data.</text>
</comment>
<dbReference type="Pfam" id="PF09296">
    <property type="entry name" value="NUDIX-like"/>
    <property type="match status" value="1"/>
</dbReference>